<feature type="chain" id="PRO_5040960035" description="Papain like cysteine protease AvrRpt2" evidence="1">
    <location>
        <begin position="23"/>
        <end position="207"/>
    </location>
</feature>
<gene>
    <name evidence="2" type="ORF">M0638_05850</name>
</gene>
<evidence type="ECO:0008006" key="4">
    <source>
        <dbReference type="Google" id="ProtNLM"/>
    </source>
</evidence>
<proteinExistence type="predicted"/>
<evidence type="ECO:0000256" key="1">
    <source>
        <dbReference type="SAM" id="SignalP"/>
    </source>
</evidence>
<keyword evidence="3" id="KW-1185">Reference proteome</keyword>
<sequence>MERRAFLLSAASAAILPKPAGAAGGCVSMTAMGPLCRVYVERPRIIKQDCAQWCWAASAAMIFAMHGYQVDQQRIVQAVFGQQACLPSPSIVMARVLSARWTDNDGNDFSASLRAAYDFGNGINAITDGFIVDEIRNNRPLLYGNGHHAMVLSQVDFVDTPSGPLIQGSGVFDPWPWSPDFHPLSPPELVPAHRGGQLNFLAAVDVH</sequence>
<evidence type="ECO:0000313" key="2">
    <source>
        <dbReference type="EMBL" id="MCK8783904.1"/>
    </source>
</evidence>
<name>A0A9X1Y480_9PROT</name>
<feature type="signal peptide" evidence="1">
    <location>
        <begin position="1"/>
        <end position="22"/>
    </location>
</feature>
<keyword evidence="1" id="KW-0732">Signal</keyword>
<dbReference type="EMBL" id="JALPRX010000022">
    <property type="protein sequence ID" value="MCK8783904.1"/>
    <property type="molecule type" value="Genomic_DNA"/>
</dbReference>
<reference evidence="2" key="1">
    <citation type="submission" date="2022-04" db="EMBL/GenBank/DDBJ databases">
        <title>Roseomonas acroporae sp. nov., isolated from coral Acropora digitifera.</title>
        <authorList>
            <person name="Sun H."/>
        </authorList>
    </citation>
    <scope>NUCLEOTIDE SEQUENCE</scope>
    <source>
        <strain evidence="2">NAR14</strain>
    </source>
</reference>
<comment type="caution">
    <text evidence="2">The sequence shown here is derived from an EMBL/GenBank/DDBJ whole genome shotgun (WGS) entry which is preliminary data.</text>
</comment>
<dbReference type="RefSeq" id="WP_248666029.1">
    <property type="nucleotide sequence ID" value="NZ_JALPRX010000022.1"/>
</dbReference>
<protein>
    <recommendedName>
        <fullName evidence="4">Papain like cysteine protease AvrRpt2</fullName>
    </recommendedName>
</protein>
<dbReference type="AlphaFoldDB" id="A0A9X1Y480"/>
<organism evidence="2 3">
    <name type="scientific">Roseomonas acroporae</name>
    <dbReference type="NCBI Taxonomy" id="2937791"/>
    <lineage>
        <taxon>Bacteria</taxon>
        <taxon>Pseudomonadati</taxon>
        <taxon>Pseudomonadota</taxon>
        <taxon>Alphaproteobacteria</taxon>
        <taxon>Acetobacterales</taxon>
        <taxon>Roseomonadaceae</taxon>
        <taxon>Roseomonas</taxon>
    </lineage>
</organism>
<dbReference type="Proteomes" id="UP001139516">
    <property type="component" value="Unassembled WGS sequence"/>
</dbReference>
<accession>A0A9X1Y480</accession>
<evidence type="ECO:0000313" key="3">
    <source>
        <dbReference type="Proteomes" id="UP001139516"/>
    </source>
</evidence>